<dbReference type="OrthoDB" id="6376028at2"/>
<name>A0A3G6LZR0_CHRCU</name>
<dbReference type="InterPro" id="IPR006626">
    <property type="entry name" value="PbH1"/>
</dbReference>
<organism evidence="1 2">
    <name type="scientific">Chryseobacterium carnipullorum</name>
    <dbReference type="NCBI Taxonomy" id="1124835"/>
    <lineage>
        <taxon>Bacteria</taxon>
        <taxon>Pseudomonadati</taxon>
        <taxon>Bacteroidota</taxon>
        <taxon>Flavobacteriia</taxon>
        <taxon>Flavobacteriales</taxon>
        <taxon>Weeksellaceae</taxon>
        <taxon>Chryseobacterium group</taxon>
        <taxon>Chryseobacterium</taxon>
    </lineage>
</organism>
<sequence>MGKATFHINHICSKIFKMIYRQFFLFSFLFNCFLLSCAQEKMVNINTFNVKGDDQNDDTGGFDKAIEYISKNGGILYIPKGNYYLDNKKRMRKGVYENSYIFIINQSFKIRLDKEAVLHYTNDFKGFRFRSTQDPTDKTINKFNVEIDGGIVDAAENYKTKVKNNPDIWAFVAETLSGFKVTNMTIRNIYGTSGIGAYSNTFTEISNNTFENVTGNPYDYVDNHGNGIYLNGVNSYLIENNKVINNVLKTQRLGTVGICIEGSRSGNGTIFNNTVTGYDRAIHVELIDGTATIYKNYLIGNSSGVVLWNNNGNKQIVDSNIITNRGLGKQSKSILYTSAGILMLGFETNTGTIIKNNEITVEKDYFIPNNLLQITSSDVNVANNIFSDLSKSLSLSVAQGRGTNQRVKRIIFTSNRVSGKRLDVYDASDIDISNNNLDLSEIVLSFDNSTNIYRKNTFSKESLNKNVKIFGRYIK</sequence>
<dbReference type="Proteomes" id="UP000273270">
    <property type="component" value="Chromosome"/>
</dbReference>
<dbReference type="SMART" id="SM00710">
    <property type="entry name" value="PbH1"/>
    <property type="match status" value="6"/>
</dbReference>
<reference evidence="2" key="1">
    <citation type="submission" date="2018-11" db="EMBL/GenBank/DDBJ databases">
        <title>Proposal to divide the Flavobacteriaceae and reorganize its genera based on Amino Acid Identity values calculated from whole genome sequences.</title>
        <authorList>
            <person name="Nicholson A.C."/>
            <person name="Gulvik C.A."/>
            <person name="Whitney A.M."/>
            <person name="Humrighouse B.W."/>
            <person name="Bell M."/>
            <person name="Holmes B."/>
            <person name="Steigerwalt A.G."/>
            <person name="Villarma A."/>
            <person name="Sheth M."/>
            <person name="Batra D."/>
            <person name="Pryor J."/>
            <person name="Bernardet J.-F."/>
            <person name="Hugo C."/>
            <person name="Kampfer P."/>
            <person name="Newman J."/>
            <person name="McQuiston J.R."/>
        </authorList>
    </citation>
    <scope>NUCLEOTIDE SEQUENCE [LARGE SCALE GENOMIC DNA]</scope>
    <source>
        <strain evidence="2">G0188</strain>
    </source>
</reference>
<dbReference type="InterPro" id="IPR011050">
    <property type="entry name" value="Pectin_lyase_fold/virulence"/>
</dbReference>
<dbReference type="AlphaFoldDB" id="A0A3G6LZR0"/>
<dbReference type="Gene3D" id="2.160.20.10">
    <property type="entry name" value="Single-stranded right-handed beta-helix, Pectin lyase-like"/>
    <property type="match status" value="1"/>
</dbReference>
<dbReference type="KEGG" id="ccau:EG346_11880"/>
<evidence type="ECO:0000313" key="1">
    <source>
        <dbReference type="EMBL" id="AZA48831.1"/>
    </source>
</evidence>
<dbReference type="InterPro" id="IPR012334">
    <property type="entry name" value="Pectin_lyas_fold"/>
</dbReference>
<gene>
    <name evidence="1" type="ORF">EG346_11880</name>
</gene>
<evidence type="ECO:0000313" key="2">
    <source>
        <dbReference type="Proteomes" id="UP000273270"/>
    </source>
</evidence>
<keyword evidence="2" id="KW-1185">Reference proteome</keyword>
<proteinExistence type="predicted"/>
<accession>A0A3G6LZR0</accession>
<protein>
    <submittedName>
        <fullName evidence="1">Uncharacterized protein</fullName>
    </submittedName>
</protein>
<dbReference type="SUPFAM" id="SSF51126">
    <property type="entry name" value="Pectin lyase-like"/>
    <property type="match status" value="1"/>
</dbReference>
<dbReference type="EMBL" id="CP033920">
    <property type="protein sequence ID" value="AZA48831.1"/>
    <property type="molecule type" value="Genomic_DNA"/>
</dbReference>